<name>A0A3P7KST6_ONCOC</name>
<dbReference type="Proteomes" id="UP000271087">
    <property type="component" value="Unassembled WGS sequence"/>
</dbReference>
<gene>
    <name evidence="1" type="ORF">NOO_LOCUS13065</name>
</gene>
<feature type="non-terminal residue" evidence="1">
    <location>
        <position position="85"/>
    </location>
</feature>
<dbReference type="EMBL" id="UYRW01013298">
    <property type="protein sequence ID" value="VDN00498.1"/>
    <property type="molecule type" value="Genomic_DNA"/>
</dbReference>
<organism evidence="1 2">
    <name type="scientific">Onchocerca ochengi</name>
    <name type="common">Filarial nematode worm</name>
    <dbReference type="NCBI Taxonomy" id="42157"/>
    <lineage>
        <taxon>Eukaryota</taxon>
        <taxon>Metazoa</taxon>
        <taxon>Ecdysozoa</taxon>
        <taxon>Nematoda</taxon>
        <taxon>Chromadorea</taxon>
        <taxon>Rhabditida</taxon>
        <taxon>Spirurina</taxon>
        <taxon>Spiruromorpha</taxon>
        <taxon>Filarioidea</taxon>
        <taxon>Onchocercidae</taxon>
        <taxon>Onchocerca</taxon>
    </lineage>
</organism>
<proteinExistence type="predicted"/>
<accession>A0A3P7KST6</accession>
<reference evidence="1 2" key="1">
    <citation type="submission" date="2018-08" db="EMBL/GenBank/DDBJ databases">
        <authorList>
            <person name="Laetsch R D."/>
            <person name="Stevens L."/>
            <person name="Kumar S."/>
            <person name="Blaxter L. M."/>
        </authorList>
    </citation>
    <scope>NUCLEOTIDE SEQUENCE [LARGE SCALE GENOMIC DNA]</scope>
</reference>
<evidence type="ECO:0000313" key="2">
    <source>
        <dbReference type="Proteomes" id="UP000271087"/>
    </source>
</evidence>
<keyword evidence="2" id="KW-1185">Reference proteome</keyword>
<sequence length="85" mass="9428">MTGILIPDPIKFEPIFTANVPGPDIDHFCKLEFIDTFKRRLLATAELLDELQSSTSKTAKFETGKSNVNVTSPVCISLTAIHYET</sequence>
<dbReference type="AlphaFoldDB" id="A0A3P7KST6"/>
<evidence type="ECO:0000313" key="1">
    <source>
        <dbReference type="EMBL" id="VDN00498.1"/>
    </source>
</evidence>
<protein>
    <submittedName>
        <fullName evidence="1">Uncharacterized protein</fullName>
    </submittedName>
</protein>